<sequence length="123" mass="14083">MILLSASFRSLMQLIGVLIIFVFVLIITYFTTKWVGGFQKIQMSKGNLMVLETIRIANGKFLQLVKAGEQYFVIAVGKDEVTKIAELTEDQLSVQTSDDMKNSQENFQEIFSRLKDHFPKKQD</sequence>
<comment type="subcellular location">
    <subcellularLocation>
        <location evidence="1">Cell membrane</location>
    </subcellularLocation>
</comment>
<evidence type="ECO:0000256" key="3">
    <source>
        <dbReference type="ARBA" id="ARBA00022692"/>
    </source>
</evidence>
<feature type="transmembrane region" description="Helical" evidence="6">
    <location>
        <begin position="12"/>
        <end position="35"/>
    </location>
</feature>
<keyword evidence="4 6" id="KW-1133">Transmembrane helix</keyword>
<dbReference type="InterPro" id="IPR022781">
    <property type="entry name" value="Flagellar_biosynth_FliO"/>
</dbReference>
<dbReference type="PaxDb" id="166486-ERS852572_02390"/>
<dbReference type="GO" id="GO:0016020">
    <property type="term" value="C:membrane"/>
    <property type="evidence" value="ECO:0007669"/>
    <property type="project" value="InterPro"/>
</dbReference>
<keyword evidence="7" id="KW-0282">Flagellum</keyword>
<keyword evidence="2" id="KW-1003">Cell membrane</keyword>
<organism evidence="7 8">
    <name type="scientific">Roseburia intestinalis</name>
    <dbReference type="NCBI Taxonomy" id="166486"/>
    <lineage>
        <taxon>Bacteria</taxon>
        <taxon>Bacillati</taxon>
        <taxon>Bacillota</taxon>
        <taxon>Clostridia</taxon>
        <taxon>Lachnospirales</taxon>
        <taxon>Lachnospiraceae</taxon>
        <taxon>Roseburia</taxon>
    </lineage>
</organism>
<dbReference type="STRING" id="166486.ERS852572_02390"/>
<evidence type="ECO:0000256" key="1">
    <source>
        <dbReference type="ARBA" id="ARBA00004236"/>
    </source>
</evidence>
<name>A0A173UX22_9FIRM</name>
<evidence type="ECO:0000313" key="8">
    <source>
        <dbReference type="Proteomes" id="UP000095350"/>
    </source>
</evidence>
<dbReference type="Proteomes" id="UP000095350">
    <property type="component" value="Unassembled WGS sequence"/>
</dbReference>
<gene>
    <name evidence="7" type="ORF">ERS852572_02390</name>
</gene>
<dbReference type="RefSeq" id="WP_022112313.1">
    <property type="nucleotide sequence ID" value="NZ_CABIYH010000017.1"/>
</dbReference>
<evidence type="ECO:0000313" key="7">
    <source>
        <dbReference type="EMBL" id="CUN19601.1"/>
    </source>
</evidence>
<evidence type="ECO:0000256" key="5">
    <source>
        <dbReference type="ARBA" id="ARBA00023136"/>
    </source>
</evidence>
<accession>A0A173UX22</accession>
<keyword evidence="3 6" id="KW-0812">Transmembrane</keyword>
<reference evidence="7 8" key="1">
    <citation type="submission" date="2015-09" db="EMBL/GenBank/DDBJ databases">
        <authorList>
            <consortium name="Pathogen Informatics"/>
        </authorList>
    </citation>
    <scope>NUCLEOTIDE SEQUENCE [LARGE SCALE GENOMIC DNA]</scope>
    <source>
        <strain evidence="7 8">2789STDY5834960</strain>
    </source>
</reference>
<keyword evidence="5 6" id="KW-0472">Membrane</keyword>
<evidence type="ECO:0000256" key="6">
    <source>
        <dbReference type="SAM" id="Phobius"/>
    </source>
</evidence>
<proteinExistence type="predicted"/>
<dbReference type="AlphaFoldDB" id="A0A173UX22"/>
<protein>
    <submittedName>
        <fullName evidence="7">Flagellar biosynthetic protein FliO</fullName>
    </submittedName>
</protein>
<keyword evidence="7" id="KW-0966">Cell projection</keyword>
<dbReference type="EMBL" id="CYXZ01000017">
    <property type="protein sequence ID" value="CUN19601.1"/>
    <property type="molecule type" value="Genomic_DNA"/>
</dbReference>
<evidence type="ECO:0000256" key="4">
    <source>
        <dbReference type="ARBA" id="ARBA00022989"/>
    </source>
</evidence>
<dbReference type="GeneID" id="61433457"/>
<keyword evidence="7" id="KW-0969">Cilium</keyword>
<dbReference type="Pfam" id="PF04347">
    <property type="entry name" value="FliO"/>
    <property type="match status" value="1"/>
</dbReference>
<evidence type="ECO:0000256" key="2">
    <source>
        <dbReference type="ARBA" id="ARBA00022475"/>
    </source>
</evidence>
<dbReference type="GO" id="GO:0044781">
    <property type="term" value="P:bacterial-type flagellum organization"/>
    <property type="evidence" value="ECO:0007669"/>
    <property type="project" value="InterPro"/>
</dbReference>